<dbReference type="EMBL" id="JANPWB010000010">
    <property type="protein sequence ID" value="KAJ1145402.1"/>
    <property type="molecule type" value="Genomic_DNA"/>
</dbReference>
<evidence type="ECO:0000313" key="3">
    <source>
        <dbReference type="Proteomes" id="UP001066276"/>
    </source>
</evidence>
<sequence length="266" mass="28423">MGRYPSASASPMQVHGAEQGASRPASSYLWRLTCGSTFPGRRPRDAVHNCSGRYPQPGEARHPGALMLLFLFLLSFPLLRDVGAQPRSAAHLCVGRGSRRTSEPGDARHRSEPGALLLLYFGGEESFHGLGDRSPQPRAPTRPSASRLFAPVVCTAPRCFSLLEAVLVRSPGWRPSRQRAAGTGSSPRRLPFTSMGSSSTKIEVAASLGGHGRRGSRRLPRGLDGSELVLITEGDGTAENTNASNSIDGSDCAKSNSRAREQVHNN</sequence>
<feature type="region of interest" description="Disordered" evidence="1">
    <location>
        <begin position="1"/>
        <end position="20"/>
    </location>
</feature>
<dbReference type="Proteomes" id="UP001066276">
    <property type="component" value="Chromosome 6"/>
</dbReference>
<name>A0AAV7R0Q8_PLEWA</name>
<evidence type="ECO:0000256" key="1">
    <source>
        <dbReference type="SAM" id="MobiDB-lite"/>
    </source>
</evidence>
<protein>
    <submittedName>
        <fullName evidence="2">Uncharacterized protein</fullName>
    </submittedName>
</protein>
<proteinExistence type="predicted"/>
<feature type="region of interest" description="Disordered" evidence="1">
    <location>
        <begin position="232"/>
        <end position="266"/>
    </location>
</feature>
<feature type="region of interest" description="Disordered" evidence="1">
    <location>
        <begin position="173"/>
        <end position="198"/>
    </location>
</feature>
<feature type="compositionally biased region" description="Polar residues" evidence="1">
    <location>
        <begin position="238"/>
        <end position="256"/>
    </location>
</feature>
<accession>A0AAV7R0Q8</accession>
<reference evidence="2" key="1">
    <citation type="journal article" date="2022" name="bioRxiv">
        <title>Sequencing and chromosome-scale assembly of the giantPleurodeles waltlgenome.</title>
        <authorList>
            <person name="Brown T."/>
            <person name="Elewa A."/>
            <person name="Iarovenko S."/>
            <person name="Subramanian E."/>
            <person name="Araus A.J."/>
            <person name="Petzold A."/>
            <person name="Susuki M."/>
            <person name="Suzuki K.-i.T."/>
            <person name="Hayashi T."/>
            <person name="Toyoda A."/>
            <person name="Oliveira C."/>
            <person name="Osipova E."/>
            <person name="Leigh N.D."/>
            <person name="Simon A."/>
            <person name="Yun M.H."/>
        </authorList>
    </citation>
    <scope>NUCLEOTIDE SEQUENCE</scope>
    <source>
        <strain evidence="2">20211129_DDA</strain>
        <tissue evidence="2">Liver</tissue>
    </source>
</reference>
<keyword evidence="3" id="KW-1185">Reference proteome</keyword>
<evidence type="ECO:0000313" key="2">
    <source>
        <dbReference type="EMBL" id="KAJ1145402.1"/>
    </source>
</evidence>
<dbReference type="AlphaFoldDB" id="A0AAV7R0Q8"/>
<organism evidence="2 3">
    <name type="scientific">Pleurodeles waltl</name>
    <name type="common">Iberian ribbed newt</name>
    <dbReference type="NCBI Taxonomy" id="8319"/>
    <lineage>
        <taxon>Eukaryota</taxon>
        <taxon>Metazoa</taxon>
        <taxon>Chordata</taxon>
        <taxon>Craniata</taxon>
        <taxon>Vertebrata</taxon>
        <taxon>Euteleostomi</taxon>
        <taxon>Amphibia</taxon>
        <taxon>Batrachia</taxon>
        <taxon>Caudata</taxon>
        <taxon>Salamandroidea</taxon>
        <taxon>Salamandridae</taxon>
        <taxon>Pleurodelinae</taxon>
        <taxon>Pleurodeles</taxon>
    </lineage>
</organism>
<gene>
    <name evidence="2" type="ORF">NDU88_011689</name>
</gene>
<comment type="caution">
    <text evidence="2">The sequence shown here is derived from an EMBL/GenBank/DDBJ whole genome shotgun (WGS) entry which is preliminary data.</text>
</comment>